<feature type="transmembrane region" description="Helical" evidence="1">
    <location>
        <begin position="24"/>
        <end position="42"/>
    </location>
</feature>
<gene>
    <name evidence="3" type="ORF">FE784_09515</name>
</gene>
<evidence type="ECO:0000259" key="2">
    <source>
        <dbReference type="Pfam" id="PF07885"/>
    </source>
</evidence>
<dbReference type="EMBL" id="VDCQ01000010">
    <property type="protein sequence ID" value="TNJ66496.1"/>
    <property type="molecule type" value="Genomic_DNA"/>
</dbReference>
<evidence type="ECO:0000256" key="1">
    <source>
        <dbReference type="SAM" id="Phobius"/>
    </source>
</evidence>
<dbReference type="OrthoDB" id="9785285at2"/>
<proteinExistence type="predicted"/>
<organism evidence="3 4">
    <name type="scientific">Paenibacillus hemerocallicola</name>
    <dbReference type="NCBI Taxonomy" id="1172614"/>
    <lineage>
        <taxon>Bacteria</taxon>
        <taxon>Bacillati</taxon>
        <taxon>Bacillota</taxon>
        <taxon>Bacilli</taxon>
        <taxon>Bacillales</taxon>
        <taxon>Paenibacillaceae</taxon>
        <taxon>Paenibacillus</taxon>
    </lineage>
</organism>
<feature type="domain" description="Potassium channel" evidence="2">
    <location>
        <begin position="30"/>
        <end position="100"/>
    </location>
</feature>
<evidence type="ECO:0000313" key="3">
    <source>
        <dbReference type="EMBL" id="TNJ66496.1"/>
    </source>
</evidence>
<dbReference type="GO" id="GO:0034220">
    <property type="term" value="P:monoatomic ion transmembrane transport"/>
    <property type="evidence" value="ECO:0007669"/>
    <property type="project" value="UniProtKB-KW"/>
</dbReference>
<keyword evidence="3" id="KW-0406">Ion transport</keyword>
<dbReference type="RefSeq" id="WP_139601961.1">
    <property type="nucleotide sequence ID" value="NZ_VDCQ01000010.1"/>
</dbReference>
<dbReference type="Proteomes" id="UP000307943">
    <property type="component" value="Unassembled WGS sequence"/>
</dbReference>
<keyword evidence="3" id="KW-0407">Ion channel</keyword>
<dbReference type="InterPro" id="IPR013099">
    <property type="entry name" value="K_chnl_dom"/>
</dbReference>
<protein>
    <submittedName>
        <fullName evidence="3">Two pore domain potassium channel family protein</fullName>
    </submittedName>
</protein>
<dbReference type="AlphaFoldDB" id="A0A5C4TCY4"/>
<dbReference type="Gene3D" id="1.10.287.70">
    <property type="match status" value="1"/>
</dbReference>
<sequence>MISFLLTVKRMLTGLLHAFKEKTFKTLFILTLLILLSGTLFYREVEHFTVVDALYFSAMTLTTVGTAELAPHTDLGKIFTVIYTFAGIGVIFGVIYYIAKGIHFSSSSKGK</sequence>
<comment type="caution">
    <text evidence="3">The sequence shown here is derived from an EMBL/GenBank/DDBJ whole genome shotgun (WGS) entry which is preliminary data.</text>
</comment>
<reference evidence="3 4" key="1">
    <citation type="submission" date="2019-05" db="EMBL/GenBank/DDBJ databases">
        <title>We sequenced the genome of Paenibacillus hemerocallicola KCTC 33185 for further insight into its adaptation and study the phylogeny of Paenibacillus.</title>
        <authorList>
            <person name="Narsing Rao M.P."/>
        </authorList>
    </citation>
    <scope>NUCLEOTIDE SEQUENCE [LARGE SCALE GENOMIC DNA]</scope>
    <source>
        <strain evidence="3 4">KCTC 33185</strain>
    </source>
</reference>
<keyword evidence="4" id="KW-1185">Reference proteome</keyword>
<keyword evidence="1" id="KW-0812">Transmembrane</keyword>
<dbReference type="SUPFAM" id="SSF81324">
    <property type="entry name" value="Voltage-gated potassium channels"/>
    <property type="match status" value="1"/>
</dbReference>
<feature type="transmembrane region" description="Helical" evidence="1">
    <location>
        <begin position="54"/>
        <end position="72"/>
    </location>
</feature>
<keyword evidence="1" id="KW-0472">Membrane</keyword>
<keyword evidence="1" id="KW-1133">Transmembrane helix</keyword>
<feature type="transmembrane region" description="Helical" evidence="1">
    <location>
        <begin position="78"/>
        <end position="99"/>
    </location>
</feature>
<evidence type="ECO:0000313" key="4">
    <source>
        <dbReference type="Proteomes" id="UP000307943"/>
    </source>
</evidence>
<name>A0A5C4TCY4_9BACL</name>
<keyword evidence="3" id="KW-0813">Transport</keyword>
<dbReference type="Pfam" id="PF07885">
    <property type="entry name" value="Ion_trans_2"/>
    <property type="match status" value="1"/>
</dbReference>
<accession>A0A5C4TCY4</accession>